<dbReference type="EMBL" id="JAAOAR010000281">
    <property type="protein sequence ID" value="KAF5591084.1"/>
    <property type="molecule type" value="Genomic_DNA"/>
</dbReference>
<protein>
    <submittedName>
        <fullName evidence="1">Uncharacterized protein</fullName>
    </submittedName>
</protein>
<dbReference type="Proteomes" id="UP000544095">
    <property type="component" value="Unassembled WGS sequence"/>
</dbReference>
<reference evidence="1 2" key="1">
    <citation type="submission" date="2020-05" db="EMBL/GenBank/DDBJ databases">
        <title>Identification and distribution of gene clusters putatively required for synthesis of sphingolipid metabolism inhibitors in phylogenetically diverse species of the filamentous fungus Fusarium.</title>
        <authorList>
            <person name="Kim H.-S."/>
            <person name="Busman M."/>
            <person name="Brown D.W."/>
            <person name="Divon H."/>
            <person name="Uhlig S."/>
            <person name="Proctor R.H."/>
        </authorList>
    </citation>
    <scope>NUCLEOTIDE SEQUENCE [LARGE SCALE GENOMIC DNA]</scope>
    <source>
        <strain evidence="1 2">NRRL 25211</strain>
    </source>
</reference>
<dbReference type="AlphaFoldDB" id="A0A8H5P6S4"/>
<keyword evidence="2" id="KW-1185">Reference proteome</keyword>
<evidence type="ECO:0000313" key="2">
    <source>
        <dbReference type="Proteomes" id="UP000544095"/>
    </source>
</evidence>
<sequence>MSLSKVVRGRLVTNTDVGTPLSFSFIANASQVKPPTGWTVNYEDMGSESEWGEDGEVADLVSAYGISGVVKPLFRTSYSSNEVIFIVDINGQYYVYNGESGWVQRIVTPTDLKEIVDFINEQGWFRLETENLDA</sequence>
<evidence type="ECO:0000313" key="1">
    <source>
        <dbReference type="EMBL" id="KAF5591084.1"/>
    </source>
</evidence>
<accession>A0A8H5P6S4</accession>
<name>A0A8H5P6S4_9HYPO</name>
<comment type="caution">
    <text evidence="1">The sequence shown here is derived from an EMBL/GenBank/DDBJ whole genome shotgun (WGS) entry which is preliminary data.</text>
</comment>
<organism evidence="1 2">
    <name type="scientific">Fusarium pseudoanthophilum</name>
    <dbReference type="NCBI Taxonomy" id="48495"/>
    <lineage>
        <taxon>Eukaryota</taxon>
        <taxon>Fungi</taxon>
        <taxon>Dikarya</taxon>
        <taxon>Ascomycota</taxon>
        <taxon>Pezizomycotina</taxon>
        <taxon>Sordariomycetes</taxon>
        <taxon>Hypocreomycetidae</taxon>
        <taxon>Hypocreales</taxon>
        <taxon>Nectriaceae</taxon>
        <taxon>Fusarium</taxon>
        <taxon>Fusarium fujikuroi species complex</taxon>
    </lineage>
</organism>
<gene>
    <name evidence="1" type="ORF">FPANT_5817</name>
</gene>
<proteinExistence type="predicted"/>